<proteinExistence type="predicted"/>
<gene>
    <name evidence="1" type="ORF">EDD53_2162</name>
</gene>
<dbReference type="OrthoDB" id="9802640at2"/>
<comment type="caution">
    <text evidence="1">The sequence shown here is derived from an EMBL/GenBank/DDBJ whole genome shotgun (WGS) entry which is preliminary data.</text>
</comment>
<dbReference type="AlphaFoldDB" id="A0A3N4UH13"/>
<reference evidence="1 2" key="1">
    <citation type="submission" date="2018-11" db="EMBL/GenBank/DDBJ databases">
        <title>Genomic Encyclopedia of Type Strains, Phase IV (KMG-IV): sequencing the most valuable type-strain genomes for metagenomic binning, comparative biology and taxonomic classification.</title>
        <authorList>
            <person name="Goeker M."/>
        </authorList>
    </citation>
    <scope>NUCLEOTIDE SEQUENCE [LARGE SCALE GENOMIC DNA]</scope>
    <source>
        <strain evidence="1 2">DSM 104731</strain>
    </source>
</reference>
<accession>A0A3N4UH13</accession>
<organism evidence="1 2">
    <name type="scientific">Pacificibacter maritimus</name>
    <dbReference type="NCBI Taxonomy" id="762213"/>
    <lineage>
        <taxon>Bacteria</taxon>
        <taxon>Pseudomonadati</taxon>
        <taxon>Pseudomonadota</taxon>
        <taxon>Alphaproteobacteria</taxon>
        <taxon>Rhodobacterales</taxon>
        <taxon>Roseobacteraceae</taxon>
        <taxon>Pacificibacter</taxon>
    </lineage>
</organism>
<evidence type="ECO:0000313" key="1">
    <source>
        <dbReference type="EMBL" id="RPE66459.1"/>
    </source>
</evidence>
<protein>
    <recommendedName>
        <fullName evidence="3">HNH endonuclease</fullName>
    </recommendedName>
</protein>
<evidence type="ECO:0008006" key="3">
    <source>
        <dbReference type="Google" id="ProtNLM"/>
    </source>
</evidence>
<dbReference type="EMBL" id="RKQK01000003">
    <property type="protein sequence ID" value="RPE66459.1"/>
    <property type="molecule type" value="Genomic_DNA"/>
</dbReference>
<name>A0A3N4UH13_9RHOB</name>
<dbReference type="Proteomes" id="UP000269689">
    <property type="component" value="Unassembled WGS sequence"/>
</dbReference>
<keyword evidence="2" id="KW-1185">Reference proteome</keyword>
<evidence type="ECO:0000313" key="2">
    <source>
        <dbReference type="Proteomes" id="UP000269689"/>
    </source>
</evidence>
<dbReference type="RefSeq" id="WP_123793203.1">
    <property type="nucleotide sequence ID" value="NZ_RKQK01000003.1"/>
</dbReference>
<sequence length="262" mass="29953">METQICEDDERSIDAFVEIEENSLTLQSRGGTKGTDRAKNTDYSRGLRLLLKRLHEQDCDFLEAFVDSSRVQGLSLDDRRVLSVEEIDNTPTEQLFTLVSKRMQAVGKVDKTKLHTGNANKRLKFSFFEATVEDLLELTKRRPGDHGIRRRSHLSSTEQIWTEGKPVLVSHLRRERSRGLARAKKEAFIRENGKLFCERCKLDPVAHYSDPVAEACIEVHHSVTEVANMLEGHMTQLEDLECLCANCHRLVHAILKRDALRS</sequence>